<organism evidence="3 4">
    <name type="scientific">Pseudocercospora fijiensis (strain CIRAD86)</name>
    <name type="common">Black leaf streak disease fungus</name>
    <name type="synonym">Mycosphaerella fijiensis</name>
    <dbReference type="NCBI Taxonomy" id="383855"/>
    <lineage>
        <taxon>Eukaryota</taxon>
        <taxon>Fungi</taxon>
        <taxon>Dikarya</taxon>
        <taxon>Ascomycota</taxon>
        <taxon>Pezizomycotina</taxon>
        <taxon>Dothideomycetes</taxon>
        <taxon>Dothideomycetidae</taxon>
        <taxon>Mycosphaerellales</taxon>
        <taxon>Mycosphaerellaceae</taxon>
        <taxon>Pseudocercospora</taxon>
    </lineage>
</organism>
<dbReference type="GeneID" id="19342364"/>
<accession>M2ZI40</accession>
<protein>
    <submittedName>
        <fullName evidence="3">Uncharacterized protein</fullName>
    </submittedName>
</protein>
<dbReference type="AlphaFoldDB" id="M2ZI40"/>
<feature type="coiled-coil region" evidence="1">
    <location>
        <begin position="297"/>
        <end position="324"/>
    </location>
</feature>
<gene>
    <name evidence="3" type="ORF">MYCFIDRAFT_85567</name>
</gene>
<dbReference type="HOGENOM" id="CLU_771897_0_0_1"/>
<dbReference type="KEGG" id="pfj:MYCFIDRAFT_85567"/>
<evidence type="ECO:0000313" key="4">
    <source>
        <dbReference type="Proteomes" id="UP000016932"/>
    </source>
</evidence>
<reference evidence="3 4" key="1">
    <citation type="journal article" date="2012" name="PLoS Pathog.">
        <title>Diverse lifestyles and strategies of plant pathogenesis encoded in the genomes of eighteen Dothideomycetes fungi.</title>
        <authorList>
            <person name="Ohm R.A."/>
            <person name="Feau N."/>
            <person name="Henrissat B."/>
            <person name="Schoch C.L."/>
            <person name="Horwitz B.A."/>
            <person name="Barry K.W."/>
            <person name="Condon B.J."/>
            <person name="Copeland A.C."/>
            <person name="Dhillon B."/>
            <person name="Glaser F."/>
            <person name="Hesse C.N."/>
            <person name="Kosti I."/>
            <person name="LaButti K."/>
            <person name="Lindquist E.A."/>
            <person name="Lucas S."/>
            <person name="Salamov A.A."/>
            <person name="Bradshaw R.E."/>
            <person name="Ciuffetti L."/>
            <person name="Hamelin R.C."/>
            <person name="Kema G.H.J."/>
            <person name="Lawrence C."/>
            <person name="Scott J.A."/>
            <person name="Spatafora J.W."/>
            <person name="Turgeon B.G."/>
            <person name="de Wit P.J.G.M."/>
            <person name="Zhong S."/>
            <person name="Goodwin S.B."/>
            <person name="Grigoriev I.V."/>
        </authorList>
    </citation>
    <scope>NUCLEOTIDE SEQUENCE [LARGE SCALE GENOMIC DNA]</scope>
    <source>
        <strain evidence="3 4">CIRAD86</strain>
    </source>
</reference>
<evidence type="ECO:0000256" key="1">
    <source>
        <dbReference type="SAM" id="Coils"/>
    </source>
</evidence>
<evidence type="ECO:0000256" key="2">
    <source>
        <dbReference type="SAM" id="MobiDB-lite"/>
    </source>
</evidence>
<sequence>MLHKRRATLWLATDHCPEASEDDTDTSQPAQVAMTKPGAFSTKKQKSETASRIRTLTLLPDRLHPVHKRTNSSNRSSGSGDNDNSKSTTDKKHHKKPYWAQFRFRDMEALIVLDVLKVVCFPSKHLSQTGSADLHLIYNFKFKLRVLGSKHIDRGSGHRERITGYEEQAQRAKTVLTAQRVSKAFQSCILGFPKLLCQLGLKTHIGAHQATSVNALLAEPKRRIAPWFSTISIGGLDCFYVYNNHASLSVLFDISDAYKLQDTLKNNPSSLLSMWLQCPMPEHKAETKVKAQALGVLAGLAANLQEAAEALERARSQEVDYKIKVTDWQDPLDKRFDWRKGFTAEQLVMIVEGPRIIVS</sequence>
<name>M2ZI40_PSEFD</name>
<evidence type="ECO:0000313" key="3">
    <source>
        <dbReference type="EMBL" id="EME78759.1"/>
    </source>
</evidence>
<dbReference type="VEuPathDB" id="FungiDB:MYCFIDRAFT_85567"/>
<keyword evidence="1" id="KW-0175">Coiled coil</keyword>
<dbReference type="Proteomes" id="UP000016932">
    <property type="component" value="Unassembled WGS sequence"/>
</dbReference>
<dbReference type="RefSeq" id="XP_007931046.1">
    <property type="nucleotide sequence ID" value="XM_007932855.1"/>
</dbReference>
<keyword evidence="4" id="KW-1185">Reference proteome</keyword>
<proteinExistence type="predicted"/>
<dbReference type="EMBL" id="KB446563">
    <property type="protein sequence ID" value="EME78759.1"/>
    <property type="molecule type" value="Genomic_DNA"/>
</dbReference>
<feature type="compositionally biased region" description="Low complexity" evidence="2">
    <location>
        <begin position="71"/>
        <end position="87"/>
    </location>
</feature>
<feature type="region of interest" description="Disordered" evidence="2">
    <location>
        <begin position="17"/>
        <end position="92"/>
    </location>
</feature>